<dbReference type="GO" id="GO:0020037">
    <property type="term" value="F:heme binding"/>
    <property type="evidence" value="ECO:0007669"/>
    <property type="project" value="InterPro"/>
</dbReference>
<keyword evidence="1" id="KW-0408">Iron</keyword>
<feature type="region of interest" description="Disordered" evidence="2">
    <location>
        <begin position="273"/>
        <end position="385"/>
    </location>
</feature>
<keyword evidence="1" id="KW-0479">Metal-binding</keyword>
<sequence>MGTKQSVYEKSGTLDYYKFSAEEYALVKKVWSGIEINPQFHGNACLRSFCEIYPQYVKFFTQESKLHLSFDTRITVKFSIIMETMGYLLLDFNKRPKQLDRLVGYIAMVHKDMQLDEQDMRNFATSLFQYLSRTYPTQMTAQCQEAMSKFMDSVIKELFVKMELFRDYDVAQSGEATRSKLPWGQCPLFAEAPIFGKTKLYWDEWKKQWNARLDEWAAQAAAQEQVSLESISNDTRSRNDLEDENEITGSLQRKVSELRKRHDSDASASRLALLNLSEHQPNRTQKRDADKQRHQRRVSIQLPDRLKATKASRARYRAKNDDASRPQVDMKILSKDSPALGEAVSEDRDKEMIEQQEHESSEIATVKPQNTARERRRERFNVDLK</sequence>
<dbReference type="AlphaFoldDB" id="E2AF92"/>
<evidence type="ECO:0000256" key="1">
    <source>
        <dbReference type="RuleBase" id="RU000356"/>
    </source>
</evidence>
<dbReference type="Pfam" id="PF00042">
    <property type="entry name" value="Globin"/>
    <property type="match status" value="1"/>
</dbReference>
<dbReference type="OrthoDB" id="7687280at2759"/>
<evidence type="ECO:0000256" key="2">
    <source>
        <dbReference type="SAM" id="MobiDB-lite"/>
    </source>
</evidence>
<feature type="compositionally biased region" description="Basic and acidic residues" evidence="2">
    <location>
        <begin position="345"/>
        <end position="361"/>
    </location>
</feature>
<accession>E2AF92</accession>
<protein>
    <recommendedName>
        <fullName evidence="3">Globin domain-containing protein</fullName>
    </recommendedName>
</protein>
<keyword evidence="1" id="KW-0349">Heme</keyword>
<dbReference type="InterPro" id="IPR044399">
    <property type="entry name" value="Mb-like_M"/>
</dbReference>
<feature type="region of interest" description="Disordered" evidence="2">
    <location>
        <begin position="227"/>
        <end position="250"/>
    </location>
</feature>
<dbReference type="GO" id="GO:0005344">
    <property type="term" value="F:oxygen carrier activity"/>
    <property type="evidence" value="ECO:0007669"/>
    <property type="project" value="UniProtKB-KW"/>
</dbReference>
<dbReference type="InParanoid" id="E2AF92"/>
<gene>
    <name evidence="4" type="ORF">EAG_07959</name>
</gene>
<dbReference type="CDD" id="cd01040">
    <property type="entry name" value="Mb-like"/>
    <property type="match status" value="1"/>
</dbReference>
<proteinExistence type="inferred from homology"/>
<dbReference type="SUPFAM" id="SSF46458">
    <property type="entry name" value="Globin-like"/>
    <property type="match status" value="1"/>
</dbReference>
<evidence type="ECO:0000313" key="5">
    <source>
        <dbReference type="Proteomes" id="UP000000311"/>
    </source>
</evidence>
<evidence type="ECO:0000313" key="4">
    <source>
        <dbReference type="EMBL" id="EFN67896.1"/>
    </source>
</evidence>
<organism evidence="5">
    <name type="scientific">Camponotus floridanus</name>
    <name type="common">Florida carpenter ant</name>
    <dbReference type="NCBI Taxonomy" id="104421"/>
    <lineage>
        <taxon>Eukaryota</taxon>
        <taxon>Metazoa</taxon>
        <taxon>Ecdysozoa</taxon>
        <taxon>Arthropoda</taxon>
        <taxon>Hexapoda</taxon>
        <taxon>Insecta</taxon>
        <taxon>Pterygota</taxon>
        <taxon>Neoptera</taxon>
        <taxon>Endopterygota</taxon>
        <taxon>Hymenoptera</taxon>
        <taxon>Apocrita</taxon>
        <taxon>Aculeata</taxon>
        <taxon>Formicoidea</taxon>
        <taxon>Formicidae</taxon>
        <taxon>Formicinae</taxon>
        <taxon>Camponotus</taxon>
    </lineage>
</organism>
<dbReference type="InterPro" id="IPR000971">
    <property type="entry name" value="Globin"/>
</dbReference>
<name>E2AF92_CAMFO</name>
<feature type="compositionally biased region" description="Basic and acidic residues" evidence="2">
    <location>
        <begin position="372"/>
        <end position="385"/>
    </location>
</feature>
<keyword evidence="1" id="KW-0813">Transport</keyword>
<reference evidence="4 5" key="1">
    <citation type="journal article" date="2010" name="Science">
        <title>Genomic comparison of the ants Camponotus floridanus and Harpegnathos saltator.</title>
        <authorList>
            <person name="Bonasio R."/>
            <person name="Zhang G."/>
            <person name="Ye C."/>
            <person name="Mutti N.S."/>
            <person name="Fang X."/>
            <person name="Qin N."/>
            <person name="Donahue G."/>
            <person name="Yang P."/>
            <person name="Li Q."/>
            <person name="Li C."/>
            <person name="Zhang P."/>
            <person name="Huang Z."/>
            <person name="Berger S.L."/>
            <person name="Reinberg D."/>
            <person name="Wang J."/>
            <person name="Liebig J."/>
        </authorList>
    </citation>
    <scope>NUCLEOTIDE SEQUENCE [LARGE SCALE GENOMIC DNA]</scope>
    <source>
        <strain evidence="5">C129</strain>
    </source>
</reference>
<evidence type="ECO:0000259" key="3">
    <source>
        <dbReference type="PROSITE" id="PS01033"/>
    </source>
</evidence>
<dbReference type="InterPro" id="IPR009050">
    <property type="entry name" value="Globin-like_sf"/>
</dbReference>
<keyword evidence="1" id="KW-0561">Oxygen transport</keyword>
<dbReference type="OMA" id="FSIIMET"/>
<dbReference type="GO" id="GO:0019825">
    <property type="term" value="F:oxygen binding"/>
    <property type="evidence" value="ECO:0007669"/>
    <property type="project" value="InterPro"/>
</dbReference>
<comment type="similarity">
    <text evidence="1">Belongs to the globin family.</text>
</comment>
<dbReference type="PROSITE" id="PS01033">
    <property type="entry name" value="GLOBIN"/>
    <property type="match status" value="1"/>
</dbReference>
<dbReference type="Gene3D" id="1.10.490.10">
    <property type="entry name" value="Globins"/>
    <property type="match status" value="1"/>
</dbReference>
<dbReference type="EMBL" id="GL439067">
    <property type="protein sequence ID" value="EFN67896.1"/>
    <property type="molecule type" value="Genomic_DNA"/>
</dbReference>
<keyword evidence="5" id="KW-1185">Reference proteome</keyword>
<feature type="domain" description="Globin" evidence="3">
    <location>
        <begin position="18"/>
        <end position="163"/>
    </location>
</feature>
<feature type="compositionally biased region" description="Basic residues" evidence="2">
    <location>
        <begin position="308"/>
        <end position="317"/>
    </location>
</feature>
<dbReference type="InterPro" id="IPR012292">
    <property type="entry name" value="Globin/Proto"/>
</dbReference>
<dbReference type="Proteomes" id="UP000000311">
    <property type="component" value="Unassembled WGS sequence"/>
</dbReference>